<evidence type="ECO:0000256" key="3">
    <source>
        <dbReference type="PROSITE-ProRule" id="PRU00023"/>
    </source>
</evidence>
<dbReference type="PANTHER" id="PTHR24198">
    <property type="entry name" value="ANKYRIN REPEAT AND PROTEIN KINASE DOMAIN-CONTAINING PROTEIN"/>
    <property type="match status" value="1"/>
</dbReference>
<feature type="repeat" description="ANK" evidence="3">
    <location>
        <begin position="215"/>
        <end position="240"/>
    </location>
</feature>
<evidence type="ECO:0000313" key="4">
    <source>
        <dbReference type="EMBL" id="VDL87044.1"/>
    </source>
</evidence>
<keyword evidence="2 3" id="KW-0040">ANK repeat</keyword>
<dbReference type="PRINTS" id="PR01415">
    <property type="entry name" value="ANKYRIN"/>
</dbReference>
<evidence type="ECO:0000256" key="1">
    <source>
        <dbReference type="ARBA" id="ARBA00022737"/>
    </source>
</evidence>
<dbReference type="WBParaSite" id="NBR_0002230501-mRNA-1">
    <property type="protein sequence ID" value="NBR_0002230501-mRNA-1"/>
    <property type="gene ID" value="NBR_0002230501"/>
</dbReference>
<dbReference type="PROSITE" id="PS50088">
    <property type="entry name" value="ANK_REPEAT"/>
    <property type="match status" value="6"/>
</dbReference>
<dbReference type="STRING" id="27835.A0A0N4YYI3"/>
<reference evidence="4 5" key="2">
    <citation type="submission" date="2018-11" db="EMBL/GenBank/DDBJ databases">
        <authorList>
            <consortium name="Pathogen Informatics"/>
        </authorList>
    </citation>
    <scope>NUCLEOTIDE SEQUENCE [LARGE SCALE GENOMIC DNA]</scope>
</reference>
<dbReference type="SMART" id="SM00248">
    <property type="entry name" value="ANK"/>
    <property type="match status" value="7"/>
</dbReference>
<accession>A0A0N4YYI3</accession>
<dbReference type="Pfam" id="PF00023">
    <property type="entry name" value="Ank"/>
    <property type="match status" value="2"/>
</dbReference>
<dbReference type="EMBL" id="UYSL01027765">
    <property type="protein sequence ID" value="VDL87044.1"/>
    <property type="molecule type" value="Genomic_DNA"/>
</dbReference>
<feature type="repeat" description="ANK" evidence="3">
    <location>
        <begin position="66"/>
        <end position="98"/>
    </location>
</feature>
<dbReference type="PANTHER" id="PTHR24198:SF165">
    <property type="entry name" value="ANKYRIN REPEAT-CONTAINING PROTEIN-RELATED"/>
    <property type="match status" value="1"/>
</dbReference>
<dbReference type="Proteomes" id="UP000271162">
    <property type="component" value="Unassembled WGS sequence"/>
</dbReference>
<evidence type="ECO:0000313" key="6">
    <source>
        <dbReference type="WBParaSite" id="NBR_0002230501-mRNA-1"/>
    </source>
</evidence>
<dbReference type="InterPro" id="IPR036770">
    <property type="entry name" value="Ankyrin_rpt-contain_sf"/>
</dbReference>
<dbReference type="Pfam" id="PF12796">
    <property type="entry name" value="Ank_2"/>
    <property type="match status" value="2"/>
</dbReference>
<dbReference type="Gene3D" id="1.25.40.20">
    <property type="entry name" value="Ankyrin repeat-containing domain"/>
    <property type="match status" value="2"/>
</dbReference>
<feature type="repeat" description="ANK" evidence="3">
    <location>
        <begin position="149"/>
        <end position="181"/>
    </location>
</feature>
<protein>
    <submittedName>
        <fullName evidence="6">ANK_REP_REGION domain-containing protein</fullName>
    </submittedName>
</protein>
<organism evidence="6">
    <name type="scientific">Nippostrongylus brasiliensis</name>
    <name type="common">Rat hookworm</name>
    <dbReference type="NCBI Taxonomy" id="27835"/>
    <lineage>
        <taxon>Eukaryota</taxon>
        <taxon>Metazoa</taxon>
        <taxon>Ecdysozoa</taxon>
        <taxon>Nematoda</taxon>
        <taxon>Chromadorea</taxon>
        <taxon>Rhabditida</taxon>
        <taxon>Rhabditina</taxon>
        <taxon>Rhabditomorpha</taxon>
        <taxon>Strongyloidea</taxon>
        <taxon>Heligmosomidae</taxon>
        <taxon>Nippostrongylus</taxon>
    </lineage>
</organism>
<proteinExistence type="predicted"/>
<dbReference type="PROSITE" id="PS50297">
    <property type="entry name" value="ANK_REP_REGION"/>
    <property type="match status" value="6"/>
</dbReference>
<name>A0A0N4YYI3_NIPBR</name>
<keyword evidence="1" id="KW-0677">Repeat</keyword>
<dbReference type="InterPro" id="IPR002110">
    <property type="entry name" value="Ankyrin_rpt"/>
</dbReference>
<dbReference type="GO" id="GO:0005737">
    <property type="term" value="C:cytoplasm"/>
    <property type="evidence" value="ECO:0007669"/>
    <property type="project" value="TreeGrafter"/>
</dbReference>
<evidence type="ECO:0000313" key="5">
    <source>
        <dbReference type="Proteomes" id="UP000271162"/>
    </source>
</evidence>
<reference evidence="6" key="1">
    <citation type="submission" date="2017-02" db="UniProtKB">
        <authorList>
            <consortium name="WormBaseParasite"/>
        </authorList>
    </citation>
    <scope>IDENTIFICATION</scope>
</reference>
<dbReference type="OMA" id="ICIACKV"/>
<sequence>MSRDFYDDPSITAATTISSIVDVVYGFQQGEGSASASFLRAARAGNLDKVLELLRGGTDINTCNANGLNALHLASKEGHSEVVRELLKRGAHVDSATKKGNTALHISSLAGQSLIVTILVENGANVNVQSLNGFTPLYMAAQENHEDVKGNTALHISSLAGQSLIVTILVENGANVNVQSLNGFTPLYMAAQENHEDVVRFLLSHGANQALSTEDGFTPLAVALQQGHDRVVAVLLENDARGKVRLPALHIAAKKDDIRAATLLLQQVFAVEQHFVMIYWRIEHVVERARFVSMNEHNADVTSKSGFTPLHIAAHYGNENVAQLLIDKGANVNYQARHNISRILPAEFVPP</sequence>
<dbReference type="AlphaFoldDB" id="A0A0N4YYI3"/>
<feature type="repeat" description="ANK" evidence="3">
    <location>
        <begin position="182"/>
        <end position="214"/>
    </location>
</feature>
<gene>
    <name evidence="4" type="ORF">NBR_LOCUS22305</name>
</gene>
<feature type="repeat" description="ANK" evidence="3">
    <location>
        <begin position="99"/>
        <end position="131"/>
    </location>
</feature>
<feature type="repeat" description="ANK" evidence="3">
    <location>
        <begin position="305"/>
        <end position="337"/>
    </location>
</feature>
<keyword evidence="5" id="KW-1185">Reference proteome</keyword>
<dbReference type="SUPFAM" id="SSF48403">
    <property type="entry name" value="Ankyrin repeat"/>
    <property type="match status" value="1"/>
</dbReference>
<evidence type="ECO:0000256" key="2">
    <source>
        <dbReference type="ARBA" id="ARBA00023043"/>
    </source>
</evidence>